<dbReference type="Pfam" id="PF00903">
    <property type="entry name" value="Glyoxalase"/>
    <property type="match status" value="1"/>
</dbReference>
<dbReference type="EMBL" id="AP018560">
    <property type="protein sequence ID" value="BBD79912.1"/>
    <property type="molecule type" value="Genomic_DNA"/>
</dbReference>
<evidence type="ECO:0000313" key="2">
    <source>
        <dbReference type="EMBL" id="BBD79912.1"/>
    </source>
</evidence>
<dbReference type="KEGG" id="rbd:ALSL_1254"/>
<reference evidence="3" key="2">
    <citation type="submission" date="2018-06" db="EMBL/GenBank/DDBJ databases">
        <title>Genome sequence of Rhodanobacteraceae bacterium strain Dysh456.</title>
        <authorList>
            <person name="Fukui M."/>
        </authorList>
    </citation>
    <scope>NUCLEOTIDE SEQUENCE [LARGE SCALE GENOMIC DNA]</scope>
    <source>
        <strain evidence="3">Dysh456</strain>
    </source>
</reference>
<proteinExistence type="predicted"/>
<dbReference type="InterPro" id="IPR004360">
    <property type="entry name" value="Glyas_Fos-R_dOase_dom"/>
</dbReference>
<accession>A0A2Z6E4T5</accession>
<evidence type="ECO:0000313" key="3">
    <source>
        <dbReference type="Proteomes" id="UP000270530"/>
    </source>
</evidence>
<sequence length="120" mass="13317">MNLATVEIKAFVPALDMQLSLAFYAALGFSIPWCSPELAYVHRGHTSFLLQQSADATQAPTCRMHLLVENVDDWYAHALASAPVRACNPHLPPPAERPWGMRDFTLTDPAGVMWRIGQNL</sequence>
<dbReference type="Proteomes" id="UP000270530">
    <property type="component" value="Chromosome"/>
</dbReference>
<dbReference type="AlphaFoldDB" id="A0A2Z6E4T5"/>
<reference evidence="3" key="1">
    <citation type="submission" date="2018-04" db="EMBL/GenBank/DDBJ databases">
        <authorList>
            <person name="Watanabe M."/>
            <person name="Kojima H."/>
        </authorList>
    </citation>
    <scope>NUCLEOTIDE SEQUENCE [LARGE SCALE GENOMIC DNA]</scope>
    <source>
        <strain evidence="3">Dysh456</strain>
    </source>
</reference>
<evidence type="ECO:0000259" key="1">
    <source>
        <dbReference type="Pfam" id="PF00903"/>
    </source>
</evidence>
<dbReference type="InterPro" id="IPR029068">
    <property type="entry name" value="Glyas_Bleomycin-R_OHBP_Dase"/>
</dbReference>
<organism evidence="2 3">
    <name type="scientific">Aerosticca soli</name>
    <dbReference type="NCBI Taxonomy" id="2010829"/>
    <lineage>
        <taxon>Bacteria</taxon>
        <taxon>Pseudomonadati</taxon>
        <taxon>Pseudomonadota</taxon>
        <taxon>Gammaproteobacteria</taxon>
        <taxon>Lysobacterales</taxon>
        <taxon>Rhodanobacteraceae</taxon>
        <taxon>Aerosticca</taxon>
    </lineage>
</organism>
<name>A0A2Z6E4T5_9GAMM</name>
<dbReference type="RefSeq" id="WP_126537464.1">
    <property type="nucleotide sequence ID" value="NZ_AP018560.1"/>
</dbReference>
<dbReference type="Gene3D" id="3.10.180.10">
    <property type="entry name" value="2,3-Dihydroxybiphenyl 1,2-Dioxygenase, domain 1"/>
    <property type="match status" value="1"/>
</dbReference>
<dbReference type="SUPFAM" id="SSF54593">
    <property type="entry name" value="Glyoxalase/Bleomycin resistance protein/Dihydroxybiphenyl dioxygenase"/>
    <property type="match status" value="1"/>
</dbReference>
<protein>
    <recommendedName>
        <fullName evidence="1">Glyoxalase/fosfomycin resistance/dioxygenase domain-containing protein</fullName>
    </recommendedName>
</protein>
<feature type="domain" description="Glyoxalase/fosfomycin resistance/dioxygenase" evidence="1">
    <location>
        <begin position="15"/>
        <end position="116"/>
    </location>
</feature>
<keyword evidence="3" id="KW-1185">Reference proteome</keyword>
<dbReference type="OrthoDB" id="674527at2"/>
<gene>
    <name evidence="2" type="ORF">ALSL_1254</name>
</gene>